<comment type="similarity">
    <text evidence="2">Belongs to the KHG/KDPG aldolase family.</text>
</comment>
<keyword evidence="7" id="KW-1185">Reference proteome</keyword>
<accession>A0A839T6C6</accession>
<comment type="pathway">
    <text evidence="1">Carbohydrate acid metabolism.</text>
</comment>
<dbReference type="RefSeq" id="WP_183167465.1">
    <property type="nucleotide sequence ID" value="NZ_JACHXI010000017.1"/>
</dbReference>
<dbReference type="InterPro" id="IPR013785">
    <property type="entry name" value="Aldolase_TIM"/>
</dbReference>
<protein>
    <submittedName>
        <fullName evidence="6">2-dehydro-3-deoxyphosphogalactonate aldolase</fullName>
        <ecNumber evidence="6">4.1.2.21</ecNumber>
    </submittedName>
</protein>
<organism evidence="6 7">
    <name type="scientific">Azomonas macrocytogenes</name>
    <name type="common">Azotobacter macrocytogenes</name>
    <dbReference type="NCBI Taxonomy" id="69962"/>
    <lineage>
        <taxon>Bacteria</taxon>
        <taxon>Pseudomonadati</taxon>
        <taxon>Pseudomonadota</taxon>
        <taxon>Gammaproteobacteria</taxon>
        <taxon>Pseudomonadales</taxon>
        <taxon>Pseudomonadaceae</taxon>
        <taxon>Azomonas</taxon>
    </lineage>
</organism>
<keyword evidence="4 6" id="KW-0456">Lyase</keyword>
<gene>
    <name evidence="6" type="ORF">FHR87_003044</name>
</gene>
<evidence type="ECO:0000256" key="1">
    <source>
        <dbReference type="ARBA" id="ARBA00004761"/>
    </source>
</evidence>
<keyword evidence="5" id="KW-0119">Carbohydrate metabolism</keyword>
<dbReference type="CDD" id="cd00452">
    <property type="entry name" value="KDPG_aldolase"/>
    <property type="match status" value="1"/>
</dbReference>
<dbReference type="PANTHER" id="PTHR30246:SF1">
    <property type="entry name" value="2-DEHYDRO-3-DEOXY-6-PHOSPHOGALACTONATE ALDOLASE-RELATED"/>
    <property type="match status" value="1"/>
</dbReference>
<evidence type="ECO:0000256" key="4">
    <source>
        <dbReference type="ARBA" id="ARBA00023239"/>
    </source>
</evidence>
<dbReference type="EC" id="4.1.2.21" evidence="6"/>
<dbReference type="InterPro" id="IPR000887">
    <property type="entry name" value="Aldlse_KDPG_KHG"/>
</dbReference>
<dbReference type="Pfam" id="PF01081">
    <property type="entry name" value="Aldolase"/>
    <property type="match status" value="1"/>
</dbReference>
<dbReference type="PANTHER" id="PTHR30246">
    <property type="entry name" value="2-KETO-3-DEOXY-6-PHOSPHOGLUCONATE ALDOLASE"/>
    <property type="match status" value="1"/>
</dbReference>
<evidence type="ECO:0000256" key="2">
    <source>
        <dbReference type="ARBA" id="ARBA00006906"/>
    </source>
</evidence>
<dbReference type="Proteomes" id="UP000549250">
    <property type="component" value="Unassembled WGS sequence"/>
</dbReference>
<evidence type="ECO:0000256" key="3">
    <source>
        <dbReference type="ARBA" id="ARBA00011233"/>
    </source>
</evidence>
<sequence>MLDSCMRQLPLVAILRGITPDEILPVGQVLYDAGFRLIEIPLNSPQPLESIRLLASELGERCLVGAGTVLQTTQVEQVAAVGGRLIVMPHSDARVIRAAKSAGLFCAPGVATPSEGFAALEAGADALKLFPAEQIAPTVVKAWRAVFARDIALLPVGGVAPDNMQPYLDAGASGFGLGSALYKPGMTAEQVAGQAAAFVAAWRRLQG</sequence>
<dbReference type="GO" id="GO:0008674">
    <property type="term" value="F:2-dehydro-3-deoxy-6-phosphogalactonate aldolase activity"/>
    <property type="evidence" value="ECO:0007669"/>
    <property type="project" value="UniProtKB-EC"/>
</dbReference>
<name>A0A839T6C6_AZOMA</name>
<evidence type="ECO:0000256" key="5">
    <source>
        <dbReference type="ARBA" id="ARBA00023277"/>
    </source>
</evidence>
<dbReference type="AlphaFoldDB" id="A0A839T6C6"/>
<evidence type="ECO:0000313" key="7">
    <source>
        <dbReference type="Proteomes" id="UP000549250"/>
    </source>
</evidence>
<comment type="subunit">
    <text evidence="3">Homotrimer.</text>
</comment>
<dbReference type="SUPFAM" id="SSF51569">
    <property type="entry name" value="Aldolase"/>
    <property type="match status" value="1"/>
</dbReference>
<dbReference type="Gene3D" id="3.20.20.70">
    <property type="entry name" value="Aldolase class I"/>
    <property type="match status" value="1"/>
</dbReference>
<proteinExistence type="inferred from homology"/>
<dbReference type="EMBL" id="JACHXI010000017">
    <property type="protein sequence ID" value="MBB3104619.1"/>
    <property type="molecule type" value="Genomic_DNA"/>
</dbReference>
<comment type="caution">
    <text evidence="6">The sequence shown here is derived from an EMBL/GenBank/DDBJ whole genome shotgun (WGS) entry which is preliminary data.</text>
</comment>
<reference evidence="6 7" key="1">
    <citation type="submission" date="2020-08" db="EMBL/GenBank/DDBJ databases">
        <title>Genomic Encyclopedia of Type Strains, Phase III (KMG-III): the genomes of soil and plant-associated and newly described type strains.</title>
        <authorList>
            <person name="Whitman W."/>
        </authorList>
    </citation>
    <scope>NUCLEOTIDE SEQUENCE [LARGE SCALE GENOMIC DNA]</scope>
    <source>
        <strain evidence="6 7">CECT 4462</strain>
    </source>
</reference>
<evidence type="ECO:0000313" key="6">
    <source>
        <dbReference type="EMBL" id="MBB3104619.1"/>
    </source>
</evidence>
<dbReference type="NCBIfam" id="NF006600">
    <property type="entry name" value="PRK09140.1"/>
    <property type="match status" value="1"/>
</dbReference>